<dbReference type="Proteomes" id="UP000003781">
    <property type="component" value="Unassembled WGS sequence"/>
</dbReference>
<evidence type="ECO:0000313" key="3">
    <source>
        <dbReference type="Proteomes" id="UP000003781"/>
    </source>
</evidence>
<keyword evidence="3" id="KW-1185">Reference proteome</keyword>
<accession>A3ILN7</accession>
<evidence type="ECO:0000259" key="1">
    <source>
        <dbReference type="Pfam" id="PF04480"/>
    </source>
</evidence>
<dbReference type="Gene3D" id="3.40.960.10">
    <property type="entry name" value="VSR Endonuclease"/>
    <property type="match status" value="1"/>
</dbReference>
<protein>
    <recommendedName>
        <fullName evidence="1">DUF559 domain-containing protein</fullName>
    </recommendedName>
</protein>
<dbReference type="InterPro" id="IPR007569">
    <property type="entry name" value="DUF559"/>
</dbReference>
<dbReference type="RefSeq" id="WP_008274260.1">
    <property type="nucleotide sequence ID" value="NZ_AAXW01000005.1"/>
</dbReference>
<proteinExistence type="predicted"/>
<dbReference type="OrthoDB" id="5106738at2"/>
<dbReference type="EMBL" id="AAXW01000005">
    <property type="protein sequence ID" value="EAZ92688.1"/>
    <property type="molecule type" value="Genomic_DNA"/>
</dbReference>
<organism evidence="2 3">
    <name type="scientific">Crocosphaera chwakensis CCY0110</name>
    <dbReference type="NCBI Taxonomy" id="391612"/>
    <lineage>
        <taxon>Bacteria</taxon>
        <taxon>Bacillati</taxon>
        <taxon>Cyanobacteriota</taxon>
        <taxon>Cyanophyceae</taxon>
        <taxon>Oscillatoriophycideae</taxon>
        <taxon>Chroococcales</taxon>
        <taxon>Aphanothecaceae</taxon>
        <taxon>Crocosphaera</taxon>
        <taxon>Crocosphaera chwakensis</taxon>
    </lineage>
</organism>
<dbReference type="eggNOG" id="ENOG502Z9AN">
    <property type="taxonomic scope" value="Bacteria"/>
</dbReference>
<reference evidence="2 3" key="1">
    <citation type="submission" date="2007-03" db="EMBL/GenBank/DDBJ databases">
        <authorList>
            <person name="Stal L."/>
            <person name="Ferriera S."/>
            <person name="Johnson J."/>
            <person name="Kravitz S."/>
            <person name="Beeson K."/>
            <person name="Sutton G."/>
            <person name="Rogers Y.-H."/>
            <person name="Friedman R."/>
            <person name="Frazier M."/>
            <person name="Venter J.C."/>
        </authorList>
    </citation>
    <scope>NUCLEOTIDE SEQUENCE [LARGE SCALE GENOMIC DNA]</scope>
    <source>
        <strain evidence="2 3">CCY0110</strain>
    </source>
</reference>
<dbReference type="AlphaFoldDB" id="A3ILN7"/>
<dbReference type="Pfam" id="PF04480">
    <property type="entry name" value="DUF559"/>
    <property type="match status" value="1"/>
</dbReference>
<feature type="domain" description="DUF559" evidence="1">
    <location>
        <begin position="246"/>
        <end position="326"/>
    </location>
</feature>
<name>A3ILN7_9CHRO</name>
<evidence type="ECO:0000313" key="2">
    <source>
        <dbReference type="EMBL" id="EAZ92688.1"/>
    </source>
</evidence>
<gene>
    <name evidence="2" type="ORF">CY0110_24016</name>
</gene>
<sequence length="342" mass="41364">MNFNPYLENFKIEFREFCVFYYIKQIDEWFTEAGFKKLDPQCITRRDQVDGYYNKIDWNKQDDIEKFLKVIEYVLRTSSYNVSNETKDYLRALCNKCGLEVDSNGYTIYLTNKSSHTDVKNIIFASNYLKPEIIFSDSLNNDIEMIKNQEYCLVYDQPIHSHGLLWIELIEWWKKDQKIISWSNSEAGDHLYKRLKESFKDNEAEIRLFDTYYTKVCTRLGNNSPALLPQVYLHYDPYTIKELKRMNKKQRLKRQRMDFLLLLPKSKRIVIEIDGKQHYSDDKGLADTKRYSEMIMEDRRLKFLGYEVYRFGGYEIMQNNYENIILDFFQKMLDFYELNLDF</sequence>
<comment type="caution">
    <text evidence="2">The sequence shown here is derived from an EMBL/GenBank/DDBJ whole genome shotgun (WGS) entry which is preliminary data.</text>
</comment>